<evidence type="ECO:0000256" key="1">
    <source>
        <dbReference type="ARBA" id="ARBA00022737"/>
    </source>
</evidence>
<dbReference type="Gene3D" id="2.130.10.30">
    <property type="entry name" value="Regulator of chromosome condensation 1/beta-lactamase-inhibitor protein II"/>
    <property type="match status" value="1"/>
</dbReference>
<reference evidence="4" key="1">
    <citation type="submission" date="2014-01" db="EMBL/GenBank/DDBJ databases">
        <title>The genome of the white-rot fungus Pycnoporus cinnabarinus: a basidiomycete model with a versatile arsenal for lignocellulosic biomass breakdown.</title>
        <authorList>
            <person name="Levasseur A."/>
            <person name="Lomascolo A."/>
            <person name="Ruiz-Duenas F.J."/>
            <person name="Uzan E."/>
            <person name="Piumi F."/>
            <person name="Kues U."/>
            <person name="Ram A.F.J."/>
            <person name="Murat C."/>
            <person name="Haon M."/>
            <person name="Benoit I."/>
            <person name="Arfi Y."/>
            <person name="Chevret D."/>
            <person name="Drula E."/>
            <person name="Kwon M.J."/>
            <person name="Gouret P."/>
            <person name="Lesage-Meessen L."/>
            <person name="Lombard V."/>
            <person name="Mariette J."/>
            <person name="Noirot C."/>
            <person name="Park J."/>
            <person name="Patyshakuliyeva A."/>
            <person name="Wieneger R.A.B."/>
            <person name="Wosten H.A.B."/>
            <person name="Martin F."/>
            <person name="Coutinho P.M."/>
            <person name="de Vries R."/>
            <person name="Martinez A.T."/>
            <person name="Klopp C."/>
            <person name="Pontarotti P."/>
            <person name="Henrissat B."/>
            <person name="Record E."/>
        </authorList>
    </citation>
    <scope>NUCLEOTIDE SEQUENCE [LARGE SCALE GENOMIC DNA]</scope>
    <source>
        <strain evidence="4">BRFM137</strain>
    </source>
</reference>
<organism evidence="4 5">
    <name type="scientific">Pycnoporus cinnabarinus</name>
    <name type="common">Cinnabar-red polypore</name>
    <name type="synonym">Trametes cinnabarina</name>
    <dbReference type="NCBI Taxonomy" id="5643"/>
    <lineage>
        <taxon>Eukaryota</taxon>
        <taxon>Fungi</taxon>
        <taxon>Dikarya</taxon>
        <taxon>Basidiomycota</taxon>
        <taxon>Agaricomycotina</taxon>
        <taxon>Agaricomycetes</taxon>
        <taxon>Polyporales</taxon>
        <taxon>Polyporaceae</taxon>
        <taxon>Trametes</taxon>
    </lineage>
</organism>
<dbReference type="Proteomes" id="UP000029665">
    <property type="component" value="Unassembled WGS sequence"/>
</dbReference>
<feature type="compositionally biased region" description="Low complexity" evidence="3">
    <location>
        <begin position="241"/>
        <end position="275"/>
    </location>
</feature>
<dbReference type="PANTHER" id="PTHR45622:SF58">
    <property type="entry name" value="REGULATOR OF CHROMOSOME CONDENSATION DOMAIN-CONTAINING PROTEIN"/>
    <property type="match status" value="1"/>
</dbReference>
<gene>
    <name evidence="4" type="ORF">BN946_scf184753.g14</name>
</gene>
<dbReference type="InterPro" id="IPR009091">
    <property type="entry name" value="RCC1/BLIP-II"/>
</dbReference>
<sequence>MPASFSLHAAGSNARGQLATGNRNDALRFTPTIFFGCQPGALPPDVAAIDHIACGANHTLALLRMRDGTTHIWAAGDGSRGQLGPSYLADIEHAGEDASAVFRPLRLDLRASGVLDDPALDQCTVRFVAAGWETSYVVFSRPARDDVLLAMGADDFGNLATGGSRGAKQPLHIVRLRDAIPHQHTDRLLSILALTAGPHHTLVHVRLGLQDGPHSTHILGWGTARHGQLGPIPGRPPTFVSSRASSPPIPTTSPKSPSGTNTRSSSTPPGPSSRSAQTARPS</sequence>
<dbReference type="PANTHER" id="PTHR45622">
    <property type="entry name" value="UBIQUITIN-PROTEIN LIGASE E3A-RELATED"/>
    <property type="match status" value="1"/>
</dbReference>
<dbReference type="Pfam" id="PF13540">
    <property type="entry name" value="RCC1_2"/>
    <property type="match status" value="1"/>
</dbReference>
<dbReference type="OrthoDB" id="5370059at2759"/>
<accession>A0A060SYE7</accession>
<feature type="repeat" description="RCC1" evidence="2">
    <location>
        <begin position="5"/>
        <end position="65"/>
    </location>
</feature>
<keyword evidence="5" id="KW-1185">Reference proteome</keyword>
<protein>
    <recommendedName>
        <fullName evidence="6">Regulator of chromosome condensation 1/beta-lactamase-inhibitor protein II</fullName>
    </recommendedName>
</protein>
<dbReference type="InterPro" id="IPR000408">
    <property type="entry name" value="Reg_chr_condens"/>
</dbReference>
<dbReference type="PROSITE" id="PS50012">
    <property type="entry name" value="RCC1_3"/>
    <property type="match status" value="1"/>
</dbReference>
<dbReference type="HOGENOM" id="CLU_987448_0_0_1"/>
<evidence type="ECO:0000313" key="5">
    <source>
        <dbReference type="Proteomes" id="UP000029665"/>
    </source>
</evidence>
<evidence type="ECO:0000256" key="2">
    <source>
        <dbReference type="PROSITE-ProRule" id="PRU00235"/>
    </source>
</evidence>
<dbReference type="AlphaFoldDB" id="A0A060SYE7"/>
<feature type="region of interest" description="Disordered" evidence="3">
    <location>
        <begin position="220"/>
        <end position="282"/>
    </location>
</feature>
<dbReference type="InterPro" id="IPR051709">
    <property type="entry name" value="Ub-ligase/GTPase-reg"/>
</dbReference>
<proteinExistence type="predicted"/>
<dbReference type="PROSITE" id="PS00626">
    <property type="entry name" value="RCC1_2"/>
    <property type="match status" value="1"/>
</dbReference>
<comment type="caution">
    <text evidence="4">The sequence shown here is derived from an EMBL/GenBank/DDBJ whole genome shotgun (WGS) entry which is preliminary data.</text>
</comment>
<evidence type="ECO:0000256" key="3">
    <source>
        <dbReference type="SAM" id="MobiDB-lite"/>
    </source>
</evidence>
<evidence type="ECO:0000313" key="4">
    <source>
        <dbReference type="EMBL" id="CDO77264.1"/>
    </source>
</evidence>
<dbReference type="SUPFAM" id="SSF50985">
    <property type="entry name" value="RCC1/BLIP-II"/>
    <property type="match status" value="1"/>
</dbReference>
<dbReference type="STRING" id="5643.A0A060SYE7"/>
<evidence type="ECO:0008006" key="6">
    <source>
        <dbReference type="Google" id="ProtNLM"/>
    </source>
</evidence>
<dbReference type="EMBL" id="CCBP010000447">
    <property type="protein sequence ID" value="CDO77264.1"/>
    <property type="molecule type" value="Genomic_DNA"/>
</dbReference>
<keyword evidence="1" id="KW-0677">Repeat</keyword>
<name>A0A060SYE7_PYCCI</name>